<dbReference type="AlphaFoldDB" id="A0A438GDM1"/>
<sequence>MNWVCSSALCLSKGSTEWTTMYTMQNDLCDDYVYRGANSIGRIDRRPICECLDGFIPKSDIEWEFLNWTSGCTRRNLLDFQKGEGFLELKGSDTEKEDLELPLYDLATVTSATNNFSYTNMIGKGGFGPVYKIRTEALYCLGKSTLTLSWELHEDFLTSTGTLDLEIIHRDLKTSNILLDSELNPKISDFGIARNFDKLKQEPND</sequence>
<dbReference type="PANTHER" id="PTHR27002:SF181">
    <property type="entry name" value="RECEPTOR-LIKE SERINE_THREONINE-PROTEIN KINASE"/>
    <property type="match status" value="1"/>
</dbReference>
<keyword evidence="9" id="KW-0675">Receptor</keyword>
<dbReference type="GO" id="GO:0030246">
    <property type="term" value="F:carbohydrate binding"/>
    <property type="evidence" value="ECO:0007669"/>
    <property type="project" value="UniProtKB-KW"/>
</dbReference>
<evidence type="ECO:0000313" key="10">
    <source>
        <dbReference type="Proteomes" id="UP000288805"/>
    </source>
</evidence>
<evidence type="ECO:0000313" key="9">
    <source>
        <dbReference type="EMBL" id="RVW70307.1"/>
    </source>
</evidence>
<dbReference type="SUPFAM" id="SSF56112">
    <property type="entry name" value="Protein kinase-like (PK-like)"/>
    <property type="match status" value="1"/>
</dbReference>
<evidence type="ECO:0000259" key="8">
    <source>
        <dbReference type="PROSITE" id="PS50011"/>
    </source>
</evidence>
<feature type="domain" description="Protein kinase" evidence="8">
    <location>
        <begin position="1"/>
        <end position="205"/>
    </location>
</feature>
<dbReference type="EMBL" id="QGNW01000467">
    <property type="protein sequence ID" value="RVW70307.1"/>
    <property type="molecule type" value="Genomic_DNA"/>
</dbReference>
<keyword evidence="6" id="KW-0067">ATP-binding</keyword>
<dbReference type="Gene3D" id="3.30.200.20">
    <property type="entry name" value="Phosphorylase Kinase, domain 1"/>
    <property type="match status" value="1"/>
</dbReference>
<evidence type="ECO:0000256" key="7">
    <source>
        <dbReference type="ARBA" id="ARBA00023157"/>
    </source>
</evidence>
<evidence type="ECO:0000256" key="6">
    <source>
        <dbReference type="ARBA" id="ARBA00022840"/>
    </source>
</evidence>
<proteinExistence type="predicted"/>
<keyword evidence="3" id="KW-0732">Signal</keyword>
<dbReference type="InterPro" id="IPR000858">
    <property type="entry name" value="S_locus_glycoprot_dom"/>
</dbReference>
<dbReference type="Pfam" id="PF00954">
    <property type="entry name" value="S_locus_glycop"/>
    <property type="match status" value="1"/>
</dbReference>
<keyword evidence="2" id="KW-0808">Transferase</keyword>
<dbReference type="GO" id="GO:0005524">
    <property type="term" value="F:ATP binding"/>
    <property type="evidence" value="ECO:0007669"/>
    <property type="project" value="UniProtKB-KW"/>
</dbReference>
<keyword evidence="1" id="KW-0723">Serine/threonine-protein kinase</keyword>
<organism evidence="9 10">
    <name type="scientific">Vitis vinifera</name>
    <name type="common">Grape</name>
    <dbReference type="NCBI Taxonomy" id="29760"/>
    <lineage>
        <taxon>Eukaryota</taxon>
        <taxon>Viridiplantae</taxon>
        <taxon>Streptophyta</taxon>
        <taxon>Embryophyta</taxon>
        <taxon>Tracheophyta</taxon>
        <taxon>Spermatophyta</taxon>
        <taxon>Magnoliopsida</taxon>
        <taxon>eudicotyledons</taxon>
        <taxon>Gunneridae</taxon>
        <taxon>Pentapetalae</taxon>
        <taxon>rosids</taxon>
        <taxon>Vitales</taxon>
        <taxon>Vitaceae</taxon>
        <taxon>Viteae</taxon>
        <taxon>Vitis</taxon>
    </lineage>
</organism>
<dbReference type="PANTHER" id="PTHR27002">
    <property type="entry name" value="RECEPTOR-LIKE SERINE/THREONINE-PROTEIN KINASE SD1-8"/>
    <property type="match status" value="1"/>
</dbReference>
<evidence type="ECO:0000256" key="1">
    <source>
        <dbReference type="ARBA" id="ARBA00022527"/>
    </source>
</evidence>
<dbReference type="Pfam" id="PF00069">
    <property type="entry name" value="Pkinase"/>
    <property type="match status" value="1"/>
</dbReference>
<dbReference type="GO" id="GO:0048544">
    <property type="term" value="P:recognition of pollen"/>
    <property type="evidence" value="ECO:0007669"/>
    <property type="project" value="InterPro"/>
</dbReference>
<dbReference type="InterPro" id="IPR011009">
    <property type="entry name" value="Kinase-like_dom_sf"/>
</dbReference>
<protein>
    <submittedName>
        <fullName evidence="9">G-type lectin S-receptor-like serine/threonine-protein kinase SD1-1</fullName>
    </submittedName>
</protein>
<evidence type="ECO:0000256" key="4">
    <source>
        <dbReference type="ARBA" id="ARBA00022741"/>
    </source>
</evidence>
<dbReference type="InterPro" id="IPR000719">
    <property type="entry name" value="Prot_kinase_dom"/>
</dbReference>
<accession>A0A438GDM1</accession>
<evidence type="ECO:0000256" key="3">
    <source>
        <dbReference type="ARBA" id="ARBA00022729"/>
    </source>
</evidence>
<dbReference type="Gene3D" id="1.10.510.10">
    <property type="entry name" value="Transferase(Phosphotransferase) domain 1"/>
    <property type="match status" value="1"/>
</dbReference>
<keyword evidence="7" id="KW-1015">Disulfide bond</keyword>
<keyword evidence="4" id="KW-0547">Nucleotide-binding</keyword>
<evidence type="ECO:0000256" key="2">
    <source>
        <dbReference type="ARBA" id="ARBA00022679"/>
    </source>
</evidence>
<dbReference type="PROSITE" id="PS50011">
    <property type="entry name" value="PROTEIN_KINASE_DOM"/>
    <property type="match status" value="1"/>
</dbReference>
<gene>
    <name evidence="9" type="primary">SD11_2</name>
    <name evidence="9" type="ORF">CK203_048740</name>
</gene>
<dbReference type="GO" id="GO:0004674">
    <property type="term" value="F:protein serine/threonine kinase activity"/>
    <property type="evidence" value="ECO:0007669"/>
    <property type="project" value="UniProtKB-KW"/>
</dbReference>
<keyword evidence="5 9" id="KW-0418">Kinase</keyword>
<comment type="caution">
    <text evidence="9">The sequence shown here is derived from an EMBL/GenBank/DDBJ whole genome shotgun (WGS) entry which is preliminary data.</text>
</comment>
<dbReference type="Proteomes" id="UP000288805">
    <property type="component" value="Unassembled WGS sequence"/>
</dbReference>
<name>A0A438GDM1_VITVI</name>
<evidence type="ECO:0000256" key="5">
    <source>
        <dbReference type="ARBA" id="ARBA00022777"/>
    </source>
</evidence>
<dbReference type="PROSITE" id="PS00108">
    <property type="entry name" value="PROTEIN_KINASE_ST"/>
    <property type="match status" value="1"/>
</dbReference>
<reference evidence="9 10" key="1">
    <citation type="journal article" date="2018" name="PLoS Genet.">
        <title>Population sequencing reveals clonal diversity and ancestral inbreeding in the grapevine cultivar Chardonnay.</title>
        <authorList>
            <person name="Roach M.J."/>
            <person name="Johnson D.L."/>
            <person name="Bohlmann J."/>
            <person name="van Vuuren H.J."/>
            <person name="Jones S.J."/>
            <person name="Pretorius I.S."/>
            <person name="Schmidt S.A."/>
            <person name="Borneman A.R."/>
        </authorList>
    </citation>
    <scope>NUCLEOTIDE SEQUENCE [LARGE SCALE GENOMIC DNA]</scope>
    <source>
        <strain evidence="10">cv. Chardonnay</strain>
        <tissue evidence="9">Leaf</tissue>
    </source>
</reference>
<dbReference type="InterPro" id="IPR008271">
    <property type="entry name" value="Ser/Thr_kinase_AS"/>
</dbReference>
<keyword evidence="9" id="KW-0430">Lectin</keyword>